<feature type="chain" id="PRO_5039440209" evidence="2">
    <location>
        <begin position="22"/>
        <end position="357"/>
    </location>
</feature>
<gene>
    <name evidence="3" type="ORF">IAC54_04245</name>
</gene>
<comment type="caution">
    <text evidence="3">The sequence shown here is derived from an EMBL/GenBank/DDBJ whole genome shotgun (WGS) entry which is preliminary data.</text>
</comment>
<sequence>MKAKKLITLLFMALTVYPLSAAEKENISFKAMGLQNETPLNEDNQKRLTLKIEQAVAYNNAGANTAQSQLFVIYPEFVTTSSDVVNTGMRNIYVVRGELSLFSRNLMDDNTFATVVLPLEGSGKTEQDCYRVMINSIRGSNPQIARFISESQQRVIEYYERIMPQVLAKAERQMTALEYDDALVTLSIIPECVDGYYTVSELMSKAYAKILDRNADMAINEAKTLIVKKEYMQAIEVLSTIDPMSSKYDEAWQMIAEARTKIDAVEQAEAERRLQEIEAAKAQAEQEREQQMKILQMEYEAQERDKERAYELTKIALSGQQAKEYADTQAQEKIQTAVENNTDGSDFKTWFTNTFLK</sequence>
<accession>A0A9D9E4M6</accession>
<keyword evidence="2" id="KW-0732">Signal</keyword>
<name>A0A9D9E4M6_9BACT</name>
<evidence type="ECO:0000313" key="3">
    <source>
        <dbReference type="EMBL" id="MBO8438091.1"/>
    </source>
</evidence>
<dbReference type="EMBL" id="JADIMW010000045">
    <property type="protein sequence ID" value="MBO8438091.1"/>
    <property type="molecule type" value="Genomic_DNA"/>
</dbReference>
<organism evidence="3 4">
    <name type="scientific">Candidatus Caccoplasma merdipullorum</name>
    <dbReference type="NCBI Taxonomy" id="2840718"/>
    <lineage>
        <taxon>Bacteria</taxon>
        <taxon>Pseudomonadati</taxon>
        <taxon>Bacteroidota</taxon>
        <taxon>Bacteroidia</taxon>
        <taxon>Bacteroidales</taxon>
        <taxon>Bacteroidaceae</taxon>
        <taxon>Bacteroidaceae incertae sedis</taxon>
        <taxon>Candidatus Caccoplasma</taxon>
    </lineage>
</organism>
<evidence type="ECO:0000313" key="4">
    <source>
        <dbReference type="Proteomes" id="UP000823636"/>
    </source>
</evidence>
<feature type="signal peptide" evidence="2">
    <location>
        <begin position="1"/>
        <end position="21"/>
    </location>
</feature>
<reference evidence="3" key="1">
    <citation type="submission" date="2020-10" db="EMBL/GenBank/DDBJ databases">
        <authorList>
            <person name="Gilroy R."/>
        </authorList>
    </citation>
    <scope>NUCLEOTIDE SEQUENCE</scope>
    <source>
        <strain evidence="3">G3-4614</strain>
    </source>
</reference>
<dbReference type="Proteomes" id="UP000823636">
    <property type="component" value="Unassembled WGS sequence"/>
</dbReference>
<evidence type="ECO:0000256" key="1">
    <source>
        <dbReference type="SAM" id="Coils"/>
    </source>
</evidence>
<proteinExistence type="predicted"/>
<reference evidence="3" key="2">
    <citation type="journal article" date="2021" name="PeerJ">
        <title>Extensive microbial diversity within the chicken gut microbiome revealed by metagenomics and culture.</title>
        <authorList>
            <person name="Gilroy R."/>
            <person name="Ravi A."/>
            <person name="Getino M."/>
            <person name="Pursley I."/>
            <person name="Horton D.L."/>
            <person name="Alikhan N.F."/>
            <person name="Baker D."/>
            <person name="Gharbi K."/>
            <person name="Hall N."/>
            <person name="Watson M."/>
            <person name="Adriaenssens E.M."/>
            <person name="Foster-Nyarko E."/>
            <person name="Jarju S."/>
            <person name="Secka A."/>
            <person name="Antonio M."/>
            <person name="Oren A."/>
            <person name="Chaudhuri R.R."/>
            <person name="La Ragione R."/>
            <person name="Hildebrand F."/>
            <person name="Pallen M.J."/>
        </authorList>
    </citation>
    <scope>NUCLEOTIDE SEQUENCE</scope>
    <source>
        <strain evidence="3">G3-4614</strain>
    </source>
</reference>
<protein>
    <submittedName>
        <fullName evidence="3">Uncharacterized protein</fullName>
    </submittedName>
</protein>
<evidence type="ECO:0000256" key="2">
    <source>
        <dbReference type="SAM" id="SignalP"/>
    </source>
</evidence>
<feature type="coiled-coil region" evidence="1">
    <location>
        <begin position="265"/>
        <end position="312"/>
    </location>
</feature>
<keyword evidence="1" id="KW-0175">Coiled coil</keyword>
<dbReference type="AlphaFoldDB" id="A0A9D9E4M6"/>